<dbReference type="EMBL" id="CP051180">
    <property type="protein sequence ID" value="QIZ78911.1"/>
    <property type="molecule type" value="Genomic_DNA"/>
</dbReference>
<evidence type="ECO:0000259" key="5">
    <source>
        <dbReference type="PROSITE" id="PS50011"/>
    </source>
</evidence>
<name>A0A6H1UIK0_9GAMM</name>
<dbReference type="AlphaFoldDB" id="A0A6H1UIK0"/>
<keyword evidence="1" id="KW-0808">Transferase</keyword>
<keyword evidence="3 6" id="KW-0418">Kinase</keyword>
<evidence type="ECO:0000313" key="7">
    <source>
        <dbReference type="Proteomes" id="UP000501602"/>
    </source>
</evidence>
<keyword evidence="2" id="KW-0547">Nucleotide-binding</keyword>
<protein>
    <submittedName>
        <fullName evidence="6">Protein kinase</fullName>
    </submittedName>
</protein>
<dbReference type="GO" id="GO:0005524">
    <property type="term" value="F:ATP binding"/>
    <property type="evidence" value="ECO:0007669"/>
    <property type="project" value="UniProtKB-KW"/>
</dbReference>
<proteinExistence type="predicted"/>
<dbReference type="SUPFAM" id="SSF56112">
    <property type="entry name" value="Protein kinase-like (PK-like)"/>
    <property type="match status" value="1"/>
</dbReference>
<dbReference type="PANTHER" id="PTHR43671">
    <property type="entry name" value="SERINE/THREONINE-PROTEIN KINASE NEK"/>
    <property type="match status" value="1"/>
</dbReference>
<dbReference type="Proteomes" id="UP000501602">
    <property type="component" value="Chromosome"/>
</dbReference>
<evidence type="ECO:0000256" key="3">
    <source>
        <dbReference type="ARBA" id="ARBA00022777"/>
    </source>
</evidence>
<evidence type="ECO:0000313" key="6">
    <source>
        <dbReference type="EMBL" id="QIZ78911.1"/>
    </source>
</evidence>
<organism evidence="6 7">
    <name type="scientific">Ferrimonas lipolytica</name>
    <dbReference type="NCBI Taxonomy" id="2724191"/>
    <lineage>
        <taxon>Bacteria</taxon>
        <taxon>Pseudomonadati</taxon>
        <taxon>Pseudomonadota</taxon>
        <taxon>Gammaproteobacteria</taxon>
        <taxon>Alteromonadales</taxon>
        <taxon>Ferrimonadaceae</taxon>
        <taxon>Ferrimonas</taxon>
    </lineage>
</organism>
<accession>A0A6H1UIK0</accession>
<evidence type="ECO:0000256" key="1">
    <source>
        <dbReference type="ARBA" id="ARBA00022679"/>
    </source>
</evidence>
<keyword evidence="7" id="KW-1185">Reference proteome</keyword>
<dbReference type="InterPro" id="IPR011009">
    <property type="entry name" value="Kinase-like_dom_sf"/>
</dbReference>
<keyword evidence="4" id="KW-0067">ATP-binding</keyword>
<sequence length="601" mass="67723">MQQFYIPEEQSIYLLRQDDARKLRQWQALCQQQLRQLGYSQVHFIGKGVFGFVFAGIGHGKQQVFKFSRRTLPQRLQDQLQDEAEILAQLDHPNIPGLTHFVRASGQPILQMERAPGRELAQLAQRCGALPLTWLMPIAQQLAEILLYLRQLPRPIVHGDIKPSNLLFEPAQRHLSLVDWGSAVTAQQDIDGHALGSSIGLYEGQQSSNARMGDVYFIGPEQLAQRPSSPRFDEQGVAATLYALASGQISRFGSKLQPASSLGLPRPLAEILDGLLSDDETTRQQAGDHLVATLPASRHWRLIAPPQPVISCLLPLWVHRQGKQIDTVVYSSRKSFLLANQIKPNDNQRHDIQLAHYYRDFMQGMGDNEKAFVVAVSQLGNYPLLGGLALHWHGDGVDIDCSLNLQDPTLRQPFTHVVNTVVRLAQTLQPQHNNAIFKACFFDARDTLHLNRNNNGQRFVAPPELSLPFELGSAPQQELSSRLHSYFEDGRDPDENLTLPASIMSELGRLNLIHHTGCIIFEVLEDHLKIHSCLRLLDPNRQQAFSNCLQRILAALVDIDECGIAGFMKLPYKNTRQFSTLEQLPNRYYPKDPRIFLSTET</sequence>
<dbReference type="KEGG" id="fes:HER31_13430"/>
<dbReference type="PROSITE" id="PS50011">
    <property type="entry name" value="PROTEIN_KINASE_DOM"/>
    <property type="match status" value="1"/>
</dbReference>
<dbReference type="GO" id="GO:0004674">
    <property type="term" value="F:protein serine/threonine kinase activity"/>
    <property type="evidence" value="ECO:0007669"/>
    <property type="project" value="TreeGrafter"/>
</dbReference>
<dbReference type="InterPro" id="IPR008271">
    <property type="entry name" value="Ser/Thr_kinase_AS"/>
</dbReference>
<evidence type="ECO:0000256" key="4">
    <source>
        <dbReference type="ARBA" id="ARBA00022840"/>
    </source>
</evidence>
<dbReference type="SMART" id="SM00220">
    <property type="entry name" value="S_TKc"/>
    <property type="match status" value="1"/>
</dbReference>
<dbReference type="PROSITE" id="PS00108">
    <property type="entry name" value="PROTEIN_KINASE_ST"/>
    <property type="match status" value="1"/>
</dbReference>
<dbReference type="InterPro" id="IPR050660">
    <property type="entry name" value="NEK_Ser/Thr_kinase"/>
</dbReference>
<gene>
    <name evidence="6" type="ORF">HER31_13430</name>
</gene>
<dbReference type="Pfam" id="PF00069">
    <property type="entry name" value="Pkinase"/>
    <property type="match status" value="1"/>
</dbReference>
<reference evidence="6 7" key="1">
    <citation type="submission" date="2020-04" db="EMBL/GenBank/DDBJ databases">
        <title>Ferrimonas sp. S7 isolated from sea water.</title>
        <authorList>
            <person name="Bae S.S."/>
            <person name="Baek K."/>
        </authorList>
    </citation>
    <scope>NUCLEOTIDE SEQUENCE [LARGE SCALE GENOMIC DNA]</scope>
    <source>
        <strain evidence="6 7">S7</strain>
    </source>
</reference>
<feature type="domain" description="Protein kinase" evidence="5">
    <location>
        <begin position="39"/>
        <end position="362"/>
    </location>
</feature>
<dbReference type="InterPro" id="IPR000719">
    <property type="entry name" value="Prot_kinase_dom"/>
</dbReference>
<dbReference type="Gene3D" id="1.10.510.10">
    <property type="entry name" value="Transferase(Phosphotransferase) domain 1"/>
    <property type="match status" value="1"/>
</dbReference>
<dbReference type="PANTHER" id="PTHR43671:SF86">
    <property type="entry name" value="PROTEIN KINASE DOMAIN-CONTAINING PROTEIN"/>
    <property type="match status" value="1"/>
</dbReference>
<evidence type="ECO:0000256" key="2">
    <source>
        <dbReference type="ARBA" id="ARBA00022741"/>
    </source>
</evidence>